<comment type="caution">
    <text evidence="1">The sequence shown here is derived from an EMBL/GenBank/DDBJ whole genome shotgun (WGS) entry which is preliminary data.</text>
</comment>
<evidence type="ECO:0000313" key="1">
    <source>
        <dbReference type="EMBL" id="KAF7706059.1"/>
    </source>
</evidence>
<sequence>MEEKEMKRRTMKRKASVINDVPIKRCCPWNGCVTKWKKPPNLGSTTLLMLIIGHHRSYMKEASGLYQFINTCVPDSLLALFHILFIKHLHIRALLVSNYFFKVLMDTLNEGKYTYARALWIKQLDDSYKRDRYSTIKQHFPIIDKLVCAKVDYHQETPEDHPIYKKTLGKFRPFGDLRALGDKEDPSIILVHRDVHNPRYDPCLRYNLPVAVADDNKRTFVLEVLLVGKEQHIYMCFKLSEDIWIIYDNARGRPFQYLDFKMLYTMNDIWICAAIYVNTSQADDNKHGICETSQLIEKKPWRLSRHQKILSNHPSQEAIQDLETIMQNLSITSY</sequence>
<reference evidence="1" key="1">
    <citation type="submission" date="2020-08" db="EMBL/GenBank/DDBJ databases">
        <title>Chromosome-level assembly of Southern catfish (Silurus meridionalis) provides insights into visual adaptation to the nocturnal and benthic lifestyles.</title>
        <authorList>
            <person name="Zhang Y."/>
            <person name="Wang D."/>
            <person name="Peng Z."/>
        </authorList>
    </citation>
    <scope>NUCLEOTIDE SEQUENCE</scope>
    <source>
        <strain evidence="1">SWU-2019-XX</strain>
        <tissue evidence="1">Muscle</tissue>
    </source>
</reference>
<proteinExistence type="predicted"/>
<dbReference type="Proteomes" id="UP000606274">
    <property type="component" value="Unassembled WGS sequence"/>
</dbReference>
<dbReference type="EMBL" id="JABFDY010000006">
    <property type="protein sequence ID" value="KAF7706059.1"/>
    <property type="molecule type" value="Genomic_DNA"/>
</dbReference>
<protein>
    <submittedName>
        <fullName evidence="1">Uncharacterized protein</fullName>
    </submittedName>
</protein>
<evidence type="ECO:0000313" key="2">
    <source>
        <dbReference type="Proteomes" id="UP000606274"/>
    </source>
</evidence>
<accession>A0A8T0BG94</accession>
<keyword evidence="2" id="KW-1185">Reference proteome</keyword>
<dbReference type="AlphaFoldDB" id="A0A8T0BG94"/>
<organism evidence="1 2">
    <name type="scientific">Silurus meridionalis</name>
    <name type="common">Southern catfish</name>
    <name type="synonym">Silurus soldatovi meridionalis</name>
    <dbReference type="NCBI Taxonomy" id="175797"/>
    <lineage>
        <taxon>Eukaryota</taxon>
        <taxon>Metazoa</taxon>
        <taxon>Chordata</taxon>
        <taxon>Craniata</taxon>
        <taxon>Vertebrata</taxon>
        <taxon>Euteleostomi</taxon>
        <taxon>Actinopterygii</taxon>
        <taxon>Neopterygii</taxon>
        <taxon>Teleostei</taxon>
        <taxon>Ostariophysi</taxon>
        <taxon>Siluriformes</taxon>
        <taxon>Siluridae</taxon>
        <taxon>Silurus</taxon>
    </lineage>
</organism>
<gene>
    <name evidence="1" type="ORF">HF521_019313</name>
</gene>
<name>A0A8T0BG94_SILME</name>